<keyword evidence="2" id="KW-0472">Membrane</keyword>
<evidence type="ECO:0000313" key="3">
    <source>
        <dbReference type="EMBL" id="EEN68072.1"/>
    </source>
</evidence>
<keyword evidence="2" id="KW-1133">Transmembrane helix</keyword>
<sequence length="284" mass="31854">MKQVRWAGHRTRIAGSRMKVILLIAVMLTSAIVVDSYILGTSRNRRRRNTRRRALLKKGENLLEILRDAADMKELLVEAESHAALGLMEEFQDLDGSNGDTFEKKVATLEEAAAGLKEDVKEVEEEAALGLVEEELKDLEGEVMTYESYFADSCHVGIDHHGRVVRSQLGEKEKETKQERIFSISGTGIIAFSMSLNNMILHCKNGKIIDSSYFEVNVNILYTSTGEPMQSATFEKKVAALEEADAELEEDVKEMEEDAALGLVEEELEELEEELEEVNNGLKE</sequence>
<keyword evidence="1" id="KW-0175">Coiled coil</keyword>
<accession>C3XVE6</accession>
<proteinExistence type="predicted"/>
<reference evidence="3" key="1">
    <citation type="journal article" date="2008" name="Nature">
        <title>The amphioxus genome and the evolution of the chordate karyotype.</title>
        <authorList>
            <consortium name="US DOE Joint Genome Institute (JGI-PGF)"/>
            <person name="Putnam N.H."/>
            <person name="Butts T."/>
            <person name="Ferrier D.E.K."/>
            <person name="Furlong R.F."/>
            <person name="Hellsten U."/>
            <person name="Kawashima T."/>
            <person name="Robinson-Rechavi M."/>
            <person name="Shoguchi E."/>
            <person name="Terry A."/>
            <person name="Yu J.-K."/>
            <person name="Benito-Gutierrez E.L."/>
            <person name="Dubchak I."/>
            <person name="Garcia-Fernandez J."/>
            <person name="Gibson-Brown J.J."/>
            <person name="Grigoriev I.V."/>
            <person name="Horton A.C."/>
            <person name="de Jong P.J."/>
            <person name="Jurka J."/>
            <person name="Kapitonov V.V."/>
            <person name="Kohara Y."/>
            <person name="Kuroki Y."/>
            <person name="Lindquist E."/>
            <person name="Lucas S."/>
            <person name="Osoegawa K."/>
            <person name="Pennacchio L.A."/>
            <person name="Salamov A.A."/>
            <person name="Satou Y."/>
            <person name="Sauka-Spengler T."/>
            <person name="Schmutz J."/>
            <person name="Shin-I T."/>
            <person name="Toyoda A."/>
            <person name="Bronner-Fraser M."/>
            <person name="Fujiyama A."/>
            <person name="Holland L.Z."/>
            <person name="Holland P.W.H."/>
            <person name="Satoh N."/>
            <person name="Rokhsar D.S."/>
        </authorList>
    </citation>
    <scope>NUCLEOTIDE SEQUENCE [LARGE SCALE GENOMIC DNA]</scope>
    <source>
        <strain evidence="3">S238N-H82</strain>
        <tissue evidence="3">Testes</tissue>
    </source>
</reference>
<name>C3XVE6_BRAFL</name>
<keyword evidence="2" id="KW-0812">Transmembrane</keyword>
<dbReference type="EMBL" id="GG666468">
    <property type="protein sequence ID" value="EEN68072.1"/>
    <property type="molecule type" value="Genomic_DNA"/>
</dbReference>
<evidence type="ECO:0000256" key="2">
    <source>
        <dbReference type="SAM" id="Phobius"/>
    </source>
</evidence>
<protein>
    <submittedName>
        <fullName evidence="3">Uncharacterized protein</fullName>
    </submittedName>
</protein>
<dbReference type="InParanoid" id="C3XVE6"/>
<dbReference type="AlphaFoldDB" id="C3XVE6"/>
<feature type="coiled-coil region" evidence="1">
    <location>
        <begin position="106"/>
        <end position="142"/>
    </location>
</feature>
<feature type="transmembrane region" description="Helical" evidence="2">
    <location>
        <begin position="20"/>
        <end position="39"/>
    </location>
</feature>
<evidence type="ECO:0000256" key="1">
    <source>
        <dbReference type="SAM" id="Coils"/>
    </source>
</evidence>
<feature type="coiled-coil region" evidence="1">
    <location>
        <begin position="231"/>
        <end position="284"/>
    </location>
</feature>
<organism>
    <name type="scientific">Branchiostoma floridae</name>
    <name type="common">Florida lancelet</name>
    <name type="synonym">Amphioxus</name>
    <dbReference type="NCBI Taxonomy" id="7739"/>
    <lineage>
        <taxon>Eukaryota</taxon>
        <taxon>Metazoa</taxon>
        <taxon>Chordata</taxon>
        <taxon>Cephalochordata</taxon>
        <taxon>Leptocardii</taxon>
        <taxon>Amphioxiformes</taxon>
        <taxon>Branchiostomatidae</taxon>
        <taxon>Branchiostoma</taxon>
    </lineage>
</organism>
<gene>
    <name evidence="3" type="ORF">BRAFLDRAFT_94153</name>
</gene>